<protein>
    <recommendedName>
        <fullName evidence="2">DUF3566 domain-containing protein</fullName>
    </recommendedName>
</protein>
<feature type="domain" description="DUF3566" evidence="2">
    <location>
        <begin position="87"/>
        <end position="197"/>
    </location>
</feature>
<gene>
    <name evidence="3" type="ORF">METZ01_LOCUS147704</name>
</gene>
<feature type="transmembrane region" description="Helical" evidence="1">
    <location>
        <begin position="100"/>
        <end position="124"/>
    </location>
</feature>
<evidence type="ECO:0000313" key="3">
    <source>
        <dbReference type="EMBL" id="SVA94850.1"/>
    </source>
</evidence>
<evidence type="ECO:0000256" key="1">
    <source>
        <dbReference type="SAM" id="Phobius"/>
    </source>
</evidence>
<accession>A0A382A019</accession>
<evidence type="ECO:0000259" key="2">
    <source>
        <dbReference type="Pfam" id="PF12089"/>
    </source>
</evidence>
<keyword evidence="1" id="KW-0812">Transmembrane</keyword>
<dbReference type="InterPro" id="IPR021949">
    <property type="entry name" value="DUF3566_TM"/>
</dbReference>
<dbReference type="EMBL" id="UINC01023356">
    <property type="protein sequence ID" value="SVA94850.1"/>
    <property type="molecule type" value="Genomic_DNA"/>
</dbReference>
<reference evidence="3" key="1">
    <citation type="submission" date="2018-05" db="EMBL/GenBank/DDBJ databases">
        <authorList>
            <person name="Lanie J.A."/>
            <person name="Ng W.-L."/>
            <person name="Kazmierczak K.M."/>
            <person name="Andrzejewski T.M."/>
            <person name="Davidsen T.M."/>
            <person name="Wayne K.J."/>
            <person name="Tettelin H."/>
            <person name="Glass J.I."/>
            <person name="Rusch D."/>
            <person name="Podicherti R."/>
            <person name="Tsui H.-C.T."/>
            <person name="Winkler M.E."/>
        </authorList>
    </citation>
    <scope>NUCLEOTIDE SEQUENCE</scope>
</reference>
<name>A0A382A019_9ZZZZ</name>
<organism evidence="3">
    <name type="scientific">marine metagenome</name>
    <dbReference type="NCBI Taxonomy" id="408172"/>
    <lineage>
        <taxon>unclassified sequences</taxon>
        <taxon>metagenomes</taxon>
        <taxon>ecological metagenomes</taxon>
    </lineage>
</organism>
<feature type="transmembrane region" description="Helical" evidence="1">
    <location>
        <begin position="159"/>
        <end position="185"/>
    </location>
</feature>
<feature type="non-terminal residue" evidence="3">
    <location>
        <position position="1"/>
    </location>
</feature>
<keyword evidence="1" id="KW-1133">Transmembrane helix</keyword>
<proteinExistence type="predicted"/>
<dbReference type="AlphaFoldDB" id="A0A382A019"/>
<dbReference type="Pfam" id="PF12089">
    <property type="entry name" value="DUF3566"/>
    <property type="match status" value="1"/>
</dbReference>
<sequence length="223" mass="25511">VFEKEDDFFDKTESQNFPVVTMTTRLKKLIGKSDEPEKTRESSVVKQPEEIMWNSEKASSGNRAKFWKSIVGKEAKPKENKSGYRVRKVRRVLRHIEPWSALKVGLIFYTCVWGLSTIAIRILWNTAEDAGTIQKVESFIEDLFALEVFEFDSEQILRIFFLGGLILVVGGTAITVVLVVLFNLISDLTGGVRFTMIEEETAVRKIKLKSDDNIYEERKNPPT</sequence>
<keyword evidence="1" id="KW-0472">Membrane</keyword>